<gene>
    <name evidence="1" type="ORF">DN757_17805</name>
</gene>
<reference evidence="1 2" key="1">
    <citation type="submission" date="2018-06" db="EMBL/GenBank/DDBJ databases">
        <title>Isolation of heavy metals resistant Paenibacillus silvae NC2 from Gold-Copper mine in ZiJin, China.</title>
        <authorList>
            <person name="Xu J."/>
            <person name="Mazhar H.S."/>
            <person name="Rensing C."/>
        </authorList>
    </citation>
    <scope>NUCLEOTIDE SEQUENCE [LARGE SCALE GENOMIC DNA]</scope>
    <source>
        <strain evidence="1 2">NC2</strain>
    </source>
</reference>
<evidence type="ECO:0000313" key="2">
    <source>
        <dbReference type="Proteomes" id="UP000249204"/>
    </source>
</evidence>
<accession>A0A2W6NEJ0</accession>
<evidence type="ECO:0000313" key="1">
    <source>
        <dbReference type="EMBL" id="PZT54382.1"/>
    </source>
</evidence>
<dbReference type="Proteomes" id="UP000249204">
    <property type="component" value="Unassembled WGS sequence"/>
</dbReference>
<proteinExistence type="predicted"/>
<sequence length="96" mass="10907">MKKWNINYAGFNKSIGKVKMPGNYSNTVATGNNKITHLQKNQIQMSLREFFSYETSNERVYTLYSKWNAGDGAVKLPAHNYWLQADSGALCEVVLI</sequence>
<dbReference type="RefSeq" id="WP_111271538.1">
    <property type="nucleotide sequence ID" value="NZ_QKWW01000048.1"/>
</dbReference>
<dbReference type="AlphaFoldDB" id="A0A2W6NEJ0"/>
<dbReference type="EMBL" id="QKWW01000048">
    <property type="protein sequence ID" value="PZT54382.1"/>
    <property type="molecule type" value="Genomic_DNA"/>
</dbReference>
<comment type="caution">
    <text evidence="1">The sequence shown here is derived from an EMBL/GenBank/DDBJ whole genome shotgun (WGS) entry which is preliminary data.</text>
</comment>
<name>A0A2W6NEJ0_9BACL</name>
<organism evidence="1 2">
    <name type="scientific">Paenibacillus silvae</name>
    <dbReference type="NCBI Taxonomy" id="1325358"/>
    <lineage>
        <taxon>Bacteria</taxon>
        <taxon>Bacillati</taxon>
        <taxon>Bacillota</taxon>
        <taxon>Bacilli</taxon>
        <taxon>Bacillales</taxon>
        <taxon>Paenibacillaceae</taxon>
        <taxon>Paenibacillus</taxon>
    </lineage>
</organism>
<protein>
    <submittedName>
        <fullName evidence="1">Uncharacterized protein</fullName>
    </submittedName>
</protein>